<protein>
    <submittedName>
        <fullName evidence="1">Phosphonate C-P lyase system protein PhnG</fullName>
    </submittedName>
</protein>
<sequence>MNATASQPTRGDWMRYWTNVPAQRIRALARQFGEQFQVEDLEIPQSGLALVPLTDAAMGETYYLGEIPVAKAHVRLTDPQGGTAEGAAIVMDDRTSLIRALAILDAVTAAAWPGHDAAVELLREGKQIVEATAADRKKLLAATRVDFALLAAQEDDDE</sequence>
<dbReference type="InterPro" id="IPR009609">
    <property type="entry name" value="Phosphonate_metab_PhnG"/>
</dbReference>
<evidence type="ECO:0000313" key="1">
    <source>
        <dbReference type="EMBL" id="NUY05154.1"/>
    </source>
</evidence>
<dbReference type="RefSeq" id="WP_176111617.1">
    <property type="nucleotide sequence ID" value="NZ_JAALDK010000002.1"/>
</dbReference>
<name>A0A7Y6K7R5_9BURK</name>
<dbReference type="GO" id="GO:0016829">
    <property type="term" value="F:lyase activity"/>
    <property type="evidence" value="ECO:0007669"/>
    <property type="project" value="UniProtKB-KW"/>
</dbReference>
<gene>
    <name evidence="1" type="primary">phnG</name>
    <name evidence="1" type="ORF">G5S42_36895</name>
</gene>
<dbReference type="GO" id="GO:0015716">
    <property type="term" value="P:organic phosphonate transport"/>
    <property type="evidence" value="ECO:0007669"/>
    <property type="project" value="InterPro"/>
</dbReference>
<dbReference type="Proteomes" id="UP000594380">
    <property type="component" value="Unassembled WGS sequence"/>
</dbReference>
<dbReference type="AlphaFoldDB" id="A0A7Y6K7R5"/>
<evidence type="ECO:0000313" key="2">
    <source>
        <dbReference type="Proteomes" id="UP000594380"/>
    </source>
</evidence>
<dbReference type="GeneID" id="301105933"/>
<dbReference type="EMBL" id="JAALDK010000002">
    <property type="protein sequence ID" value="NUY05154.1"/>
    <property type="molecule type" value="Genomic_DNA"/>
</dbReference>
<organism evidence="1 2">
    <name type="scientific">Paraburkholderia youngii</name>
    <dbReference type="NCBI Taxonomy" id="2782701"/>
    <lineage>
        <taxon>Bacteria</taxon>
        <taxon>Pseudomonadati</taxon>
        <taxon>Pseudomonadota</taxon>
        <taxon>Betaproteobacteria</taxon>
        <taxon>Burkholderiales</taxon>
        <taxon>Burkholderiaceae</taxon>
        <taxon>Paraburkholderia</taxon>
    </lineage>
</organism>
<comment type="caution">
    <text evidence="1">The sequence shown here is derived from an EMBL/GenBank/DDBJ whole genome shotgun (WGS) entry which is preliminary data.</text>
</comment>
<accession>A0A7Y6K7R5</accession>
<dbReference type="GO" id="GO:0019634">
    <property type="term" value="P:organic phosphonate metabolic process"/>
    <property type="evidence" value="ECO:0007669"/>
    <property type="project" value="InterPro"/>
</dbReference>
<dbReference type="NCBIfam" id="TIGR03293">
    <property type="entry name" value="PhnG_redo"/>
    <property type="match status" value="1"/>
</dbReference>
<reference evidence="1 2" key="1">
    <citation type="submission" date="2020-02" db="EMBL/GenBank/DDBJ databases">
        <title>Paraburkholderia simonii sp. nov. and Paraburkholderia youngii sp. nov. Brazilian and Mexican Mimosa-associated rhizobia.</title>
        <authorList>
            <person name="Mavima L."/>
            <person name="Beukes C.W."/>
            <person name="Chan W.Y."/>
            <person name="Palmer M."/>
            <person name="De Meyer S.E."/>
            <person name="James E.K."/>
            <person name="Venter S.N."/>
            <person name="Steenkamp E.T."/>
        </authorList>
    </citation>
    <scope>NUCLEOTIDE SEQUENCE [LARGE SCALE GENOMIC DNA]</scope>
    <source>
        <strain evidence="1 2">JPY169</strain>
    </source>
</reference>
<keyword evidence="1" id="KW-0456">Lyase</keyword>
<proteinExistence type="predicted"/>
<dbReference type="Pfam" id="PF06754">
    <property type="entry name" value="PhnG"/>
    <property type="match status" value="1"/>
</dbReference>